<dbReference type="EMBL" id="KZ301989">
    <property type="protein sequence ID" value="PFH51315.1"/>
    <property type="molecule type" value="Genomic_DNA"/>
</dbReference>
<evidence type="ECO:0000259" key="6">
    <source>
        <dbReference type="PROSITE" id="PS50249"/>
    </source>
</evidence>
<evidence type="ECO:0000256" key="4">
    <source>
        <dbReference type="HAMAP-Rule" id="MF_03005"/>
    </source>
</evidence>
<dbReference type="STRING" id="703135.A0A2A9NK11"/>
<dbReference type="GO" id="GO:0016282">
    <property type="term" value="C:eukaryotic 43S preinitiation complex"/>
    <property type="evidence" value="ECO:0007669"/>
    <property type="project" value="UniProtKB-UniRule"/>
</dbReference>
<protein>
    <recommendedName>
        <fullName evidence="4">Eukaryotic translation initiation factor 3 subunit F</fullName>
        <shortName evidence="4">eIF3f</shortName>
    </recommendedName>
</protein>
<feature type="region of interest" description="Disordered" evidence="5">
    <location>
        <begin position="1"/>
        <end position="21"/>
    </location>
</feature>
<reference evidence="7 8" key="1">
    <citation type="submission" date="2014-02" db="EMBL/GenBank/DDBJ databases">
        <title>Transposable element dynamics among asymbiotic and ectomycorrhizal Amanita fungi.</title>
        <authorList>
            <consortium name="DOE Joint Genome Institute"/>
            <person name="Hess J."/>
            <person name="Skrede I."/>
            <person name="Wolfe B."/>
            <person name="LaButti K."/>
            <person name="Ohm R.A."/>
            <person name="Grigoriev I.V."/>
            <person name="Pringle A."/>
        </authorList>
    </citation>
    <scope>NUCLEOTIDE SEQUENCE [LARGE SCALE GENOMIC DNA]</scope>
    <source>
        <strain evidence="7 8">SKay4041</strain>
    </source>
</reference>
<dbReference type="GO" id="GO:0071541">
    <property type="term" value="C:eukaryotic translation initiation factor 3 complex, eIF3m"/>
    <property type="evidence" value="ECO:0007669"/>
    <property type="project" value="TreeGrafter"/>
</dbReference>
<evidence type="ECO:0000313" key="8">
    <source>
        <dbReference type="Proteomes" id="UP000242287"/>
    </source>
</evidence>
<evidence type="ECO:0000256" key="3">
    <source>
        <dbReference type="ARBA" id="ARBA00022917"/>
    </source>
</evidence>
<dbReference type="PANTHER" id="PTHR10540">
    <property type="entry name" value="EUKARYOTIC TRANSLATION INITIATION FACTOR 3 SUBUNIT F-RELATED"/>
    <property type="match status" value="1"/>
</dbReference>
<dbReference type="InterPro" id="IPR027531">
    <property type="entry name" value="eIF3f"/>
</dbReference>
<dbReference type="GO" id="GO:0003743">
    <property type="term" value="F:translation initiation factor activity"/>
    <property type="evidence" value="ECO:0007669"/>
    <property type="project" value="UniProtKB-UniRule"/>
</dbReference>
<evidence type="ECO:0000256" key="1">
    <source>
        <dbReference type="ARBA" id="ARBA00022490"/>
    </source>
</evidence>
<keyword evidence="2 4" id="KW-0396">Initiation factor</keyword>
<keyword evidence="3 4" id="KW-0648">Protein biosynthesis</keyword>
<dbReference type="SMART" id="SM00232">
    <property type="entry name" value="JAB_MPN"/>
    <property type="match status" value="1"/>
</dbReference>
<keyword evidence="8" id="KW-1185">Reference proteome</keyword>
<proteinExistence type="inferred from homology"/>
<evidence type="ECO:0000256" key="2">
    <source>
        <dbReference type="ARBA" id="ARBA00022540"/>
    </source>
</evidence>
<dbReference type="PANTHER" id="PTHR10540:SF6">
    <property type="entry name" value="EUKARYOTIC TRANSLATION INITIATION FACTOR 3 SUBUNIT F"/>
    <property type="match status" value="1"/>
</dbReference>
<dbReference type="HAMAP" id="MF_03005">
    <property type="entry name" value="eIF3f"/>
    <property type="match status" value="1"/>
</dbReference>
<comment type="function">
    <text evidence="4">Component of the eukaryotic translation initiation factor 3 (eIF-3) complex, which is involved in protein synthesis of a specialized repertoire of mRNAs and, together with other initiation factors, stimulates binding of mRNA and methionyl-tRNAi to the 40S ribosome. The eIF-3 complex specifically targets and initiates translation of a subset of mRNAs involved in cell proliferation.</text>
</comment>
<dbReference type="GO" id="GO:0008237">
    <property type="term" value="F:metallopeptidase activity"/>
    <property type="evidence" value="ECO:0007669"/>
    <property type="project" value="InterPro"/>
</dbReference>
<comment type="similarity">
    <text evidence="4">Belongs to the eIF-3 subunit F family.</text>
</comment>
<dbReference type="Pfam" id="PF01398">
    <property type="entry name" value="JAB"/>
    <property type="match status" value="1"/>
</dbReference>
<feature type="domain" description="MPN" evidence="6">
    <location>
        <begin position="31"/>
        <end position="165"/>
    </location>
</feature>
<dbReference type="Gene3D" id="3.40.140.10">
    <property type="entry name" value="Cytidine Deaminase, domain 2"/>
    <property type="match status" value="1"/>
</dbReference>
<dbReference type="CDD" id="cd08064">
    <property type="entry name" value="MPN_eIF3f"/>
    <property type="match status" value="1"/>
</dbReference>
<dbReference type="InterPro" id="IPR024969">
    <property type="entry name" value="EIF3F/CSN6-like_C"/>
</dbReference>
<comment type="subunit">
    <text evidence="4">Component of the eukaryotic translation initiation factor 3 (eIF-3) complex.</text>
</comment>
<dbReference type="GO" id="GO:0001732">
    <property type="term" value="P:formation of cytoplasmic translation initiation complex"/>
    <property type="evidence" value="ECO:0007669"/>
    <property type="project" value="UniProtKB-UniRule"/>
</dbReference>
<dbReference type="PROSITE" id="PS50249">
    <property type="entry name" value="MPN"/>
    <property type="match status" value="1"/>
</dbReference>
<dbReference type="GO" id="GO:0031369">
    <property type="term" value="F:translation initiation factor binding"/>
    <property type="evidence" value="ECO:0007669"/>
    <property type="project" value="InterPro"/>
</dbReference>
<dbReference type="Proteomes" id="UP000242287">
    <property type="component" value="Unassembled WGS sequence"/>
</dbReference>
<sequence>MSQAPSSSAINPHNAASTSTAQSVLRTPSQVLIHPVALFSILDHYLRRTDDQGRVIGTLLGTRTDGDTIEVHTAFAMLHTETSEQVAVDAEYLKVMYDLCHKVNPREVIVGWYSTGSTLNTYSALIHNFYSQETNPYPAIHVALNTGTEENEEPGVKAYVSSSAAGAPKPEDAIFVPVPVELRFHEAERSGLDLLIKATSSPTLTTTQPVTDLELLESSLKTLMDMLDRVLAYVRAVLAGEKKGDAAVGRYLMDTLGTSTDDLEKGGFNSSLQDMLMVTYLANLVRSQAEVSARLALISM</sequence>
<dbReference type="GO" id="GO:0033290">
    <property type="term" value="C:eukaryotic 48S preinitiation complex"/>
    <property type="evidence" value="ECO:0007669"/>
    <property type="project" value="UniProtKB-UniRule"/>
</dbReference>
<name>A0A2A9NK11_9AGAR</name>
<dbReference type="InterPro" id="IPR000555">
    <property type="entry name" value="JAMM/MPN+_dom"/>
</dbReference>
<comment type="subcellular location">
    <subcellularLocation>
        <location evidence="4">Cytoplasm</location>
    </subcellularLocation>
</comment>
<organism evidence="7 8">
    <name type="scientific">Amanita thiersii Skay4041</name>
    <dbReference type="NCBI Taxonomy" id="703135"/>
    <lineage>
        <taxon>Eukaryota</taxon>
        <taxon>Fungi</taxon>
        <taxon>Dikarya</taxon>
        <taxon>Basidiomycota</taxon>
        <taxon>Agaricomycotina</taxon>
        <taxon>Agaricomycetes</taxon>
        <taxon>Agaricomycetidae</taxon>
        <taxon>Agaricales</taxon>
        <taxon>Pluteineae</taxon>
        <taxon>Amanitaceae</taxon>
        <taxon>Amanita</taxon>
    </lineage>
</organism>
<gene>
    <name evidence="7" type="ORF">AMATHDRAFT_142832</name>
</gene>
<dbReference type="InterPro" id="IPR037518">
    <property type="entry name" value="MPN"/>
</dbReference>
<dbReference type="Pfam" id="PF13012">
    <property type="entry name" value="MitMem_reg"/>
    <property type="match status" value="1"/>
</dbReference>
<accession>A0A2A9NK11</accession>
<evidence type="ECO:0000313" key="7">
    <source>
        <dbReference type="EMBL" id="PFH51315.1"/>
    </source>
</evidence>
<dbReference type="AlphaFoldDB" id="A0A2A9NK11"/>
<evidence type="ECO:0000256" key="5">
    <source>
        <dbReference type="SAM" id="MobiDB-lite"/>
    </source>
</evidence>
<dbReference type="OrthoDB" id="25498at2759"/>
<keyword evidence="1 4" id="KW-0963">Cytoplasm</keyword>